<keyword evidence="3" id="KW-1185">Reference proteome</keyword>
<reference evidence="2 3" key="1">
    <citation type="submission" date="2014-07" db="EMBL/GenBank/DDBJ databases">
        <title>Complete genome sequence of Corynebacterium atypicum DSM 44849: identifiction of the mycolic acid biosynthesis genes.</title>
        <authorList>
            <person name="Tippelt A."/>
            <person name="Mollmann S."/>
            <person name="Albersmeier A."/>
            <person name="Jaenicke S."/>
            <person name="Ruckert C."/>
            <person name="Tauch A."/>
        </authorList>
    </citation>
    <scope>NUCLEOTIDE SEQUENCE [LARGE SCALE GENOMIC DNA]</scope>
    <source>
        <strain evidence="2 3">R2070</strain>
    </source>
</reference>
<feature type="region of interest" description="Disordered" evidence="1">
    <location>
        <begin position="245"/>
        <end position="273"/>
    </location>
</feature>
<accession>A0ABM5QNN7</accession>
<evidence type="ECO:0008006" key="4">
    <source>
        <dbReference type="Google" id="ProtNLM"/>
    </source>
</evidence>
<evidence type="ECO:0000313" key="2">
    <source>
        <dbReference type="EMBL" id="AIG64340.1"/>
    </source>
</evidence>
<sequence>MSFFEDLAAALDSEGIESRVGGDVLFVPITAEVEIQFVEIDRDLPAANVYIAAADVDEDDEEFSAALVAVVFSVADAVRTVAAHVAIDQVITILKDLLDGTDERIGDLEFIQDAQNPNLVRAEVGKSSELQVVVEAGPEGPRAEANFVTVSEDYEDIVDAAIDELWESSDEVSPVLSEEDRQNLFAHLADEAAAASQEVLTLGSFSDFDKLFDVLSLAADNAESWEEQLLPLDGEDEDYEVFDLFGADSDDDAGDAFDDDADEEPGEGLDSGR</sequence>
<feature type="compositionally biased region" description="Acidic residues" evidence="1">
    <location>
        <begin position="248"/>
        <end position="267"/>
    </location>
</feature>
<organism evidence="2 3">
    <name type="scientific">Corynebacterium atypicum</name>
    <dbReference type="NCBI Taxonomy" id="191610"/>
    <lineage>
        <taxon>Bacteria</taxon>
        <taxon>Bacillati</taxon>
        <taxon>Actinomycetota</taxon>
        <taxon>Actinomycetes</taxon>
        <taxon>Mycobacteriales</taxon>
        <taxon>Corynebacteriaceae</taxon>
        <taxon>Corynebacterium</taxon>
    </lineage>
</organism>
<dbReference type="Proteomes" id="UP000028504">
    <property type="component" value="Chromosome"/>
</dbReference>
<protein>
    <recommendedName>
        <fullName evidence="4">DNA primase</fullName>
    </recommendedName>
</protein>
<gene>
    <name evidence="2" type="ORF">CATYP_06715</name>
</gene>
<evidence type="ECO:0000313" key="3">
    <source>
        <dbReference type="Proteomes" id="UP000028504"/>
    </source>
</evidence>
<dbReference type="EMBL" id="CP008944">
    <property type="protein sequence ID" value="AIG64340.1"/>
    <property type="molecule type" value="Genomic_DNA"/>
</dbReference>
<proteinExistence type="predicted"/>
<name>A0ABM5QNN7_9CORY</name>
<evidence type="ECO:0000256" key="1">
    <source>
        <dbReference type="SAM" id="MobiDB-lite"/>
    </source>
</evidence>
<dbReference type="RefSeq" id="WP_038605936.1">
    <property type="nucleotide sequence ID" value="NZ_CP008944.1"/>
</dbReference>